<accession>A0A4Y2BMZ9</accession>
<name>A0A4Y2BMZ9_ARAVE</name>
<comment type="caution">
    <text evidence="2">The sequence shown here is derived from an EMBL/GenBank/DDBJ whole genome shotgun (WGS) entry which is preliminary data.</text>
</comment>
<dbReference type="Proteomes" id="UP000499080">
    <property type="component" value="Unassembled WGS sequence"/>
</dbReference>
<feature type="region of interest" description="Disordered" evidence="1">
    <location>
        <begin position="1"/>
        <end position="20"/>
    </location>
</feature>
<protein>
    <submittedName>
        <fullName evidence="2">Uncharacterized protein</fullName>
    </submittedName>
</protein>
<feature type="compositionally biased region" description="Basic and acidic residues" evidence="1">
    <location>
        <begin position="8"/>
        <end position="17"/>
    </location>
</feature>
<evidence type="ECO:0000256" key="1">
    <source>
        <dbReference type="SAM" id="MobiDB-lite"/>
    </source>
</evidence>
<sequence length="98" mass="10685">MTNSFDQSDLRTPRWKSDSSTTWRLVTLLEKFPGELAQIYVSVGEELAVQGDREALQIAAVGSFQMRPWTQLDRGDKQIETTIGGGASTALSLGGGRP</sequence>
<proteinExistence type="predicted"/>
<gene>
    <name evidence="2" type="ORF">AVEN_4506_1</name>
</gene>
<keyword evidence="3" id="KW-1185">Reference proteome</keyword>
<dbReference type="AlphaFoldDB" id="A0A4Y2BMZ9"/>
<organism evidence="2 3">
    <name type="scientific">Araneus ventricosus</name>
    <name type="common">Orbweaver spider</name>
    <name type="synonym">Epeira ventricosa</name>
    <dbReference type="NCBI Taxonomy" id="182803"/>
    <lineage>
        <taxon>Eukaryota</taxon>
        <taxon>Metazoa</taxon>
        <taxon>Ecdysozoa</taxon>
        <taxon>Arthropoda</taxon>
        <taxon>Chelicerata</taxon>
        <taxon>Arachnida</taxon>
        <taxon>Araneae</taxon>
        <taxon>Araneomorphae</taxon>
        <taxon>Entelegynae</taxon>
        <taxon>Araneoidea</taxon>
        <taxon>Araneidae</taxon>
        <taxon>Araneus</taxon>
    </lineage>
</organism>
<reference evidence="2 3" key="1">
    <citation type="journal article" date="2019" name="Sci. Rep.">
        <title>Orb-weaving spider Araneus ventricosus genome elucidates the spidroin gene catalogue.</title>
        <authorList>
            <person name="Kono N."/>
            <person name="Nakamura H."/>
            <person name="Ohtoshi R."/>
            <person name="Moran D.A.P."/>
            <person name="Shinohara A."/>
            <person name="Yoshida Y."/>
            <person name="Fujiwara M."/>
            <person name="Mori M."/>
            <person name="Tomita M."/>
            <person name="Arakawa K."/>
        </authorList>
    </citation>
    <scope>NUCLEOTIDE SEQUENCE [LARGE SCALE GENOMIC DNA]</scope>
</reference>
<evidence type="ECO:0000313" key="3">
    <source>
        <dbReference type="Proteomes" id="UP000499080"/>
    </source>
</evidence>
<dbReference type="EMBL" id="BGPR01000089">
    <property type="protein sequence ID" value="GBL92795.1"/>
    <property type="molecule type" value="Genomic_DNA"/>
</dbReference>
<evidence type="ECO:0000313" key="2">
    <source>
        <dbReference type="EMBL" id="GBL92795.1"/>
    </source>
</evidence>